<keyword evidence="1" id="KW-0812">Transmembrane</keyword>
<sequence length="37" mass="4156">MGGGWRWIALLSADLTTTGGRWMMVGALIIHYYIETN</sequence>
<dbReference type="AlphaFoldDB" id="N1MKS3"/>
<evidence type="ECO:0000313" key="3">
    <source>
        <dbReference type="Proteomes" id="UP000013201"/>
    </source>
</evidence>
<proteinExistence type="predicted"/>
<accession>N1MKS3</accession>
<keyword evidence="1" id="KW-1133">Transmembrane helix</keyword>
<reference evidence="3" key="2">
    <citation type="submission" date="2013-04" db="EMBL/GenBank/DDBJ databases">
        <title>Bisphenol A degrading Sphingobium sp. strain BiD32.</title>
        <authorList>
            <person name="Nielsen J.L."/>
            <person name="Zhou N.A."/>
            <person name="Kjeldal H."/>
        </authorList>
    </citation>
    <scope>NUCLEOTIDE SEQUENCE [LARGE SCALE GENOMIC DNA]</scope>
    <source>
        <strain evidence="3">BiD32</strain>
    </source>
</reference>
<name>N1MKS3_9SPHN</name>
<comment type="caution">
    <text evidence="2">The sequence shown here is derived from an EMBL/GenBank/DDBJ whole genome shotgun (WGS) entry which is preliminary data.</text>
</comment>
<protein>
    <submittedName>
        <fullName evidence="2">Uncharacterized protein</fullName>
    </submittedName>
</protein>
<evidence type="ECO:0000256" key="1">
    <source>
        <dbReference type="SAM" id="Phobius"/>
    </source>
</evidence>
<keyword evidence="3" id="KW-1185">Reference proteome</keyword>
<keyword evidence="1" id="KW-0472">Membrane</keyword>
<dbReference type="Proteomes" id="UP000013201">
    <property type="component" value="Unassembled WGS sequence"/>
</dbReference>
<evidence type="ECO:0000313" key="2">
    <source>
        <dbReference type="EMBL" id="CCW16187.1"/>
    </source>
</evidence>
<feature type="transmembrane region" description="Helical" evidence="1">
    <location>
        <begin position="7"/>
        <end position="34"/>
    </location>
</feature>
<gene>
    <name evidence="2" type="ORF">EBBID32_5190</name>
</gene>
<reference evidence="2 3" key="1">
    <citation type="submission" date="2013-03" db="EMBL/GenBank/DDBJ databases">
        <authorList>
            <person name="Le V."/>
        </authorList>
    </citation>
    <scope>NUCLEOTIDE SEQUENCE [LARGE SCALE GENOMIC DNA]</scope>
    <source>
        <strain evidence="2 3">BiD32</strain>
    </source>
</reference>
<dbReference type="EMBL" id="CAVK010000024">
    <property type="protein sequence ID" value="CCW16187.1"/>
    <property type="molecule type" value="Genomic_DNA"/>
</dbReference>
<organism evidence="2 3">
    <name type="scientific">Sphingobium indicum BiD32</name>
    <dbReference type="NCBI Taxonomy" id="1301087"/>
    <lineage>
        <taxon>Bacteria</taxon>
        <taxon>Pseudomonadati</taxon>
        <taxon>Pseudomonadota</taxon>
        <taxon>Alphaproteobacteria</taxon>
        <taxon>Sphingomonadales</taxon>
        <taxon>Sphingomonadaceae</taxon>
        <taxon>Sphingobium</taxon>
    </lineage>
</organism>